<feature type="compositionally biased region" description="Low complexity" evidence="1">
    <location>
        <begin position="348"/>
        <end position="359"/>
    </location>
</feature>
<reference evidence="3 4" key="1">
    <citation type="submission" date="2016-11" db="EMBL/GenBank/DDBJ databases">
        <title>Complete genome sequence of Streptomyces niveus SCSIO 3406.</title>
        <authorList>
            <person name="Zhu Q."/>
            <person name="Cheng W."/>
            <person name="Song Y."/>
            <person name="Li Q."/>
            <person name="Ju J."/>
        </authorList>
    </citation>
    <scope>NUCLEOTIDE SEQUENCE [LARGE SCALE GENOMIC DNA]</scope>
    <source>
        <strain evidence="3 4">SCSIO 3406</strain>
    </source>
</reference>
<feature type="transmembrane region" description="Helical" evidence="2">
    <location>
        <begin position="175"/>
        <end position="196"/>
    </location>
</feature>
<feature type="transmembrane region" description="Helical" evidence="2">
    <location>
        <begin position="67"/>
        <end position="93"/>
    </location>
</feature>
<dbReference type="OrthoDB" id="4538058at2"/>
<evidence type="ECO:0000313" key="4">
    <source>
        <dbReference type="Proteomes" id="UP000189677"/>
    </source>
</evidence>
<sequence length="387" mass="42439">MDLDKRPASPAPGRYEPGDGCLTTAIRIPVRIVVLVLVVPVRMVWDLLAAGTRALHRSVFRPFGRGIAFVCSWVYETLLTPLGRALGVALWWLGRALFVWPWVALWRYVLVPVAYYGLLVPLVWLYTSVLTPIGHGIAFVCSWVYETLLTPTGHVLGVVLGWLGRALFVWPWVALWRYVLVPVVHYGLVVPLVWLYRQVLTPIGHGTLWSLTWLGRGIVLIAAGIWTALVWLVVTLLITPLGWFHRSVLAPVGREIAAALGVAWRIAGQISRAVGRGLKWLARVLIGQPVSWFYRSVCTPVGHVLRDRVWAPARKAAAEAGRAVGSALRSAGETVRQARRDAWRALAGAPRPAEPVAAPVDGARTLGSTTTVPGAVPAPEISLRKQV</sequence>
<dbReference type="Proteomes" id="UP000189677">
    <property type="component" value="Chromosome"/>
</dbReference>
<protein>
    <submittedName>
        <fullName evidence="3">Uncharacterized protein</fullName>
    </submittedName>
</protein>
<accession>A0A1U9R3W1</accession>
<dbReference type="RefSeq" id="WP_078079781.1">
    <property type="nucleotide sequence ID" value="NZ_CP018047.1"/>
</dbReference>
<keyword evidence="2" id="KW-1133">Transmembrane helix</keyword>
<keyword evidence="4" id="KW-1185">Reference proteome</keyword>
<feature type="transmembrane region" description="Helical" evidence="2">
    <location>
        <begin position="32"/>
        <end position="55"/>
    </location>
</feature>
<feature type="transmembrane region" description="Helical" evidence="2">
    <location>
        <begin position="137"/>
        <end position="163"/>
    </location>
</feature>
<gene>
    <name evidence="3" type="ORF">BBN63_23660</name>
</gene>
<name>A0A1U9R3W1_STRNV</name>
<evidence type="ECO:0000256" key="1">
    <source>
        <dbReference type="SAM" id="MobiDB-lite"/>
    </source>
</evidence>
<organism evidence="3 4">
    <name type="scientific">Streptomyces niveus</name>
    <name type="common">Streptomyces spheroides</name>
    <dbReference type="NCBI Taxonomy" id="193462"/>
    <lineage>
        <taxon>Bacteria</taxon>
        <taxon>Bacillati</taxon>
        <taxon>Actinomycetota</taxon>
        <taxon>Actinomycetes</taxon>
        <taxon>Kitasatosporales</taxon>
        <taxon>Streptomycetaceae</taxon>
        <taxon>Streptomyces</taxon>
    </lineage>
</organism>
<evidence type="ECO:0000313" key="3">
    <source>
        <dbReference type="EMBL" id="AQU71176.1"/>
    </source>
</evidence>
<proteinExistence type="predicted"/>
<evidence type="ECO:0000256" key="2">
    <source>
        <dbReference type="SAM" id="Phobius"/>
    </source>
</evidence>
<dbReference type="AlphaFoldDB" id="A0A1U9R3W1"/>
<keyword evidence="2" id="KW-0472">Membrane</keyword>
<feature type="transmembrane region" description="Helical" evidence="2">
    <location>
        <begin position="217"/>
        <end position="244"/>
    </location>
</feature>
<dbReference type="EMBL" id="CP018047">
    <property type="protein sequence ID" value="AQU71176.1"/>
    <property type="molecule type" value="Genomic_DNA"/>
</dbReference>
<feature type="region of interest" description="Disordered" evidence="1">
    <location>
        <begin position="348"/>
        <end position="375"/>
    </location>
</feature>
<feature type="transmembrane region" description="Helical" evidence="2">
    <location>
        <begin position="105"/>
        <end position="125"/>
    </location>
</feature>
<dbReference type="KEGG" id="snw:BBN63_23660"/>
<keyword evidence="2" id="KW-0812">Transmembrane</keyword>